<keyword evidence="3" id="KW-0804">Transcription</keyword>
<feature type="region of interest" description="Disordered" evidence="6">
    <location>
        <begin position="105"/>
        <end position="132"/>
    </location>
</feature>
<proteinExistence type="predicted"/>
<sequence length="313" mass="34499">MDAYNLFLEECNLDIDDKEFHSHDIASAMQGNTSSNSSSITENLSPKISPPSSILSFDQSQILSFDNNNNAQFYGFESTLNPPKQNETVSVSLPKLGNTLISAQTTEGASTNQKSETKTTFGKRSASHSRDHIMAERKRRKKLSQSFIALAALIPGLKKMDKASILGDAIKHAKELKERVAILEEESKQTRVVVLKKQQVNIGDNDDSSSCDNESIENASGSEPLLQVGARISGQDVLLRIHCQRQKGLLVKILEQIQSLNLFLVNSSVLPFGDSTLEIIFIAQMGKDYNLSIKDLVKNIRMATLKCLSVIIT</sequence>
<keyword evidence="9" id="KW-1185">Reference proteome</keyword>
<dbReference type="SUPFAM" id="SSF47459">
    <property type="entry name" value="HLH, helix-loop-helix DNA-binding domain"/>
    <property type="match status" value="1"/>
</dbReference>
<feature type="compositionally biased region" description="Low complexity" evidence="6">
    <location>
        <begin position="32"/>
        <end position="52"/>
    </location>
</feature>
<feature type="domain" description="BHLH" evidence="7">
    <location>
        <begin position="127"/>
        <end position="176"/>
    </location>
</feature>
<dbReference type="PROSITE" id="PS50888">
    <property type="entry name" value="BHLH"/>
    <property type="match status" value="1"/>
</dbReference>
<evidence type="ECO:0000256" key="6">
    <source>
        <dbReference type="SAM" id="MobiDB-lite"/>
    </source>
</evidence>
<evidence type="ECO:0000313" key="9">
    <source>
        <dbReference type="Proteomes" id="UP000188354"/>
    </source>
</evidence>
<evidence type="ECO:0000256" key="1">
    <source>
        <dbReference type="ARBA" id="ARBA00004123"/>
    </source>
</evidence>
<name>A0A4P1RGJ9_LUPAN</name>
<organism evidence="8 9">
    <name type="scientific">Lupinus angustifolius</name>
    <name type="common">Narrow-leaved blue lupine</name>
    <dbReference type="NCBI Taxonomy" id="3871"/>
    <lineage>
        <taxon>Eukaryota</taxon>
        <taxon>Viridiplantae</taxon>
        <taxon>Streptophyta</taxon>
        <taxon>Embryophyta</taxon>
        <taxon>Tracheophyta</taxon>
        <taxon>Spermatophyta</taxon>
        <taxon>Magnoliopsida</taxon>
        <taxon>eudicotyledons</taxon>
        <taxon>Gunneridae</taxon>
        <taxon>Pentapetalae</taxon>
        <taxon>rosids</taxon>
        <taxon>fabids</taxon>
        <taxon>Fabales</taxon>
        <taxon>Fabaceae</taxon>
        <taxon>Papilionoideae</taxon>
        <taxon>50 kb inversion clade</taxon>
        <taxon>genistoids sensu lato</taxon>
        <taxon>core genistoids</taxon>
        <taxon>Genisteae</taxon>
        <taxon>Lupinus</taxon>
    </lineage>
</organism>
<evidence type="ECO:0000256" key="2">
    <source>
        <dbReference type="ARBA" id="ARBA00023015"/>
    </source>
</evidence>
<gene>
    <name evidence="8" type="ORF">TanjilG_28057</name>
</gene>
<keyword evidence="4" id="KW-0539">Nucleus</keyword>
<keyword evidence="5" id="KW-0175">Coiled coil</keyword>
<dbReference type="GO" id="GO:0005634">
    <property type="term" value="C:nucleus"/>
    <property type="evidence" value="ECO:0007669"/>
    <property type="project" value="UniProtKB-SubCell"/>
</dbReference>
<dbReference type="SMART" id="SM00353">
    <property type="entry name" value="HLH"/>
    <property type="match status" value="1"/>
</dbReference>
<dbReference type="InterPro" id="IPR036638">
    <property type="entry name" value="HLH_DNA-bd_sf"/>
</dbReference>
<dbReference type="InterPro" id="IPR054502">
    <property type="entry name" value="bHLH-TF_ACT-like_plant"/>
</dbReference>
<dbReference type="Pfam" id="PF22754">
    <property type="entry name" value="bHLH-TF_ACT-like_plant"/>
    <property type="match status" value="1"/>
</dbReference>
<dbReference type="GO" id="GO:0080090">
    <property type="term" value="P:regulation of primary metabolic process"/>
    <property type="evidence" value="ECO:0007669"/>
    <property type="project" value="UniProtKB-ARBA"/>
</dbReference>
<dbReference type="Pfam" id="PF00010">
    <property type="entry name" value="HLH"/>
    <property type="match status" value="1"/>
</dbReference>
<evidence type="ECO:0000256" key="5">
    <source>
        <dbReference type="SAM" id="Coils"/>
    </source>
</evidence>
<dbReference type="Gene3D" id="4.10.280.10">
    <property type="entry name" value="Helix-loop-helix DNA-binding domain"/>
    <property type="match status" value="1"/>
</dbReference>
<evidence type="ECO:0000256" key="3">
    <source>
        <dbReference type="ARBA" id="ARBA00023163"/>
    </source>
</evidence>
<evidence type="ECO:0000256" key="4">
    <source>
        <dbReference type="ARBA" id="ARBA00023242"/>
    </source>
</evidence>
<reference evidence="8 9" key="1">
    <citation type="journal article" date="2017" name="Plant Biotechnol. J.">
        <title>A comprehensive draft genome sequence for lupin (Lupinus angustifolius), an emerging health food: insights into plant-microbe interactions and legume evolution.</title>
        <authorList>
            <person name="Hane J.K."/>
            <person name="Ming Y."/>
            <person name="Kamphuis L.G."/>
            <person name="Nelson M.N."/>
            <person name="Garg G."/>
            <person name="Atkins C.A."/>
            <person name="Bayer P.E."/>
            <person name="Bravo A."/>
            <person name="Bringans S."/>
            <person name="Cannon S."/>
            <person name="Edwards D."/>
            <person name="Foley R."/>
            <person name="Gao L.L."/>
            <person name="Harrison M.J."/>
            <person name="Huang W."/>
            <person name="Hurgobin B."/>
            <person name="Li S."/>
            <person name="Liu C.W."/>
            <person name="McGrath A."/>
            <person name="Morahan G."/>
            <person name="Murray J."/>
            <person name="Weller J."/>
            <person name="Jian J."/>
            <person name="Singh K.B."/>
        </authorList>
    </citation>
    <scope>NUCLEOTIDE SEQUENCE [LARGE SCALE GENOMIC DNA]</scope>
    <source>
        <strain evidence="9">cv. Tanjil</strain>
        <tissue evidence="8">Whole plant</tissue>
    </source>
</reference>
<dbReference type="Gramene" id="OIW10306">
    <property type="protein sequence ID" value="OIW10306"/>
    <property type="gene ID" value="TanjilG_28057"/>
</dbReference>
<feature type="region of interest" description="Disordered" evidence="6">
    <location>
        <begin position="29"/>
        <end position="52"/>
    </location>
</feature>
<accession>A0A4P1RGJ9</accession>
<dbReference type="AlphaFoldDB" id="A0A4P1RGJ9"/>
<dbReference type="InterPro" id="IPR011598">
    <property type="entry name" value="bHLH_dom"/>
</dbReference>
<evidence type="ECO:0000313" key="8">
    <source>
        <dbReference type="EMBL" id="OIW10306.1"/>
    </source>
</evidence>
<dbReference type="Proteomes" id="UP000188354">
    <property type="component" value="Chromosome LG06"/>
</dbReference>
<dbReference type="STRING" id="3871.A0A4P1RGJ9"/>
<dbReference type="PANTHER" id="PTHR45959:SF43">
    <property type="entry name" value="BASIC HELIX LOOP HELIX (BHLH) DNA-BINDING FAMILY PROTEIN"/>
    <property type="match status" value="1"/>
</dbReference>
<keyword evidence="2" id="KW-0805">Transcription regulation</keyword>
<protein>
    <recommendedName>
        <fullName evidence="7">BHLH domain-containing protein</fullName>
    </recommendedName>
</protein>
<feature type="coiled-coil region" evidence="5">
    <location>
        <begin position="166"/>
        <end position="193"/>
    </location>
</feature>
<comment type="subcellular location">
    <subcellularLocation>
        <location evidence="1">Nucleus</location>
    </subcellularLocation>
</comment>
<dbReference type="EMBL" id="CM007366">
    <property type="protein sequence ID" value="OIW10306.1"/>
    <property type="molecule type" value="Genomic_DNA"/>
</dbReference>
<dbReference type="InterPro" id="IPR052610">
    <property type="entry name" value="bHLH_transcription_regulator"/>
</dbReference>
<dbReference type="PANTHER" id="PTHR45959">
    <property type="entry name" value="BHLH TRANSCRIPTION FACTOR"/>
    <property type="match status" value="1"/>
</dbReference>
<dbReference type="GO" id="GO:0046983">
    <property type="term" value="F:protein dimerization activity"/>
    <property type="evidence" value="ECO:0007669"/>
    <property type="project" value="InterPro"/>
</dbReference>
<evidence type="ECO:0000259" key="7">
    <source>
        <dbReference type="PROSITE" id="PS50888"/>
    </source>
</evidence>
<feature type="compositionally biased region" description="Polar residues" evidence="6">
    <location>
        <begin position="105"/>
        <end position="122"/>
    </location>
</feature>